<dbReference type="AlphaFoldDB" id="A0A9D1HC88"/>
<dbReference type="CDD" id="cd00082">
    <property type="entry name" value="HisKA"/>
    <property type="match status" value="1"/>
</dbReference>
<evidence type="ECO:0000256" key="6">
    <source>
        <dbReference type="ARBA" id="ARBA00022679"/>
    </source>
</evidence>
<evidence type="ECO:0000313" key="18">
    <source>
        <dbReference type="Proteomes" id="UP000824159"/>
    </source>
</evidence>
<dbReference type="GO" id="GO:0005524">
    <property type="term" value="F:ATP binding"/>
    <property type="evidence" value="ECO:0007669"/>
    <property type="project" value="UniProtKB-KW"/>
</dbReference>
<comment type="subcellular location">
    <subcellularLocation>
        <location evidence="2">Cell membrane</location>
        <topology evidence="2">Multi-pass membrane protein</topology>
    </subcellularLocation>
</comment>
<dbReference type="Gene3D" id="1.10.287.130">
    <property type="match status" value="1"/>
</dbReference>
<dbReference type="PROSITE" id="PS50885">
    <property type="entry name" value="HAMP"/>
    <property type="match status" value="1"/>
</dbReference>
<keyword evidence="9 17" id="KW-0418">Kinase</keyword>
<proteinExistence type="predicted"/>
<keyword evidence="7 14" id="KW-0812">Transmembrane</keyword>
<dbReference type="Pfam" id="PF00512">
    <property type="entry name" value="HisKA"/>
    <property type="match status" value="1"/>
</dbReference>
<dbReference type="InterPro" id="IPR003661">
    <property type="entry name" value="HisK_dim/P_dom"/>
</dbReference>
<dbReference type="CDD" id="cd00075">
    <property type="entry name" value="HATPase"/>
    <property type="match status" value="1"/>
</dbReference>
<keyword evidence="11 14" id="KW-1133">Transmembrane helix</keyword>
<evidence type="ECO:0000259" key="15">
    <source>
        <dbReference type="PROSITE" id="PS50109"/>
    </source>
</evidence>
<dbReference type="InterPro" id="IPR036097">
    <property type="entry name" value="HisK_dim/P_sf"/>
</dbReference>
<dbReference type="Proteomes" id="UP000824159">
    <property type="component" value="Unassembled WGS sequence"/>
</dbReference>
<evidence type="ECO:0000256" key="3">
    <source>
        <dbReference type="ARBA" id="ARBA00012438"/>
    </source>
</evidence>
<evidence type="ECO:0000259" key="16">
    <source>
        <dbReference type="PROSITE" id="PS50885"/>
    </source>
</evidence>
<feature type="transmembrane region" description="Helical" evidence="14">
    <location>
        <begin position="21"/>
        <end position="43"/>
    </location>
</feature>
<keyword evidence="5" id="KW-0597">Phosphoprotein</keyword>
<dbReference type="SMART" id="SM00387">
    <property type="entry name" value="HATPase_c"/>
    <property type="match status" value="1"/>
</dbReference>
<protein>
    <recommendedName>
        <fullName evidence="3">histidine kinase</fullName>
        <ecNumber evidence="3">2.7.13.3</ecNumber>
    </recommendedName>
</protein>
<dbReference type="InterPro" id="IPR036890">
    <property type="entry name" value="HATPase_C_sf"/>
</dbReference>
<gene>
    <name evidence="17" type="ORF">IAD12_01590</name>
</gene>
<keyword evidence="4" id="KW-1003">Cell membrane</keyword>
<dbReference type="GO" id="GO:0000155">
    <property type="term" value="F:phosphorelay sensor kinase activity"/>
    <property type="evidence" value="ECO:0007669"/>
    <property type="project" value="InterPro"/>
</dbReference>
<dbReference type="InterPro" id="IPR003594">
    <property type="entry name" value="HATPase_dom"/>
</dbReference>
<dbReference type="Gene3D" id="6.10.340.10">
    <property type="match status" value="1"/>
</dbReference>
<dbReference type="SUPFAM" id="SSF47384">
    <property type="entry name" value="Homodimeric domain of signal transducing histidine kinase"/>
    <property type="match status" value="1"/>
</dbReference>
<dbReference type="PANTHER" id="PTHR45528">
    <property type="entry name" value="SENSOR HISTIDINE KINASE CPXA"/>
    <property type="match status" value="1"/>
</dbReference>
<dbReference type="EC" id="2.7.13.3" evidence="3"/>
<dbReference type="Pfam" id="PF00672">
    <property type="entry name" value="HAMP"/>
    <property type="match status" value="1"/>
</dbReference>
<evidence type="ECO:0000256" key="10">
    <source>
        <dbReference type="ARBA" id="ARBA00022840"/>
    </source>
</evidence>
<dbReference type="GO" id="GO:0005886">
    <property type="term" value="C:plasma membrane"/>
    <property type="evidence" value="ECO:0007669"/>
    <property type="project" value="UniProtKB-SubCell"/>
</dbReference>
<evidence type="ECO:0000256" key="14">
    <source>
        <dbReference type="SAM" id="Phobius"/>
    </source>
</evidence>
<dbReference type="Pfam" id="PF02518">
    <property type="entry name" value="HATPase_c"/>
    <property type="match status" value="1"/>
</dbReference>
<keyword evidence="10" id="KW-0067">ATP-binding</keyword>
<evidence type="ECO:0000256" key="1">
    <source>
        <dbReference type="ARBA" id="ARBA00000085"/>
    </source>
</evidence>
<dbReference type="InterPro" id="IPR005467">
    <property type="entry name" value="His_kinase_dom"/>
</dbReference>
<feature type="transmembrane region" description="Helical" evidence="14">
    <location>
        <begin position="165"/>
        <end position="186"/>
    </location>
</feature>
<dbReference type="FunFam" id="3.30.565.10:FF:000006">
    <property type="entry name" value="Sensor histidine kinase WalK"/>
    <property type="match status" value="1"/>
</dbReference>
<dbReference type="InterPro" id="IPR050398">
    <property type="entry name" value="HssS/ArlS-like"/>
</dbReference>
<comment type="caution">
    <text evidence="17">The sequence shown here is derived from an EMBL/GenBank/DDBJ whole genome shotgun (WGS) entry which is preliminary data.</text>
</comment>
<evidence type="ECO:0000256" key="4">
    <source>
        <dbReference type="ARBA" id="ARBA00022475"/>
    </source>
</evidence>
<dbReference type="PROSITE" id="PS50109">
    <property type="entry name" value="HIS_KIN"/>
    <property type="match status" value="1"/>
</dbReference>
<evidence type="ECO:0000256" key="7">
    <source>
        <dbReference type="ARBA" id="ARBA00022692"/>
    </source>
</evidence>
<feature type="domain" description="HAMP" evidence="16">
    <location>
        <begin position="195"/>
        <end position="247"/>
    </location>
</feature>
<keyword evidence="8" id="KW-0547">Nucleotide-binding</keyword>
<evidence type="ECO:0000256" key="11">
    <source>
        <dbReference type="ARBA" id="ARBA00022989"/>
    </source>
</evidence>
<accession>A0A9D1HC88</accession>
<keyword evidence="13 14" id="KW-0472">Membrane</keyword>
<dbReference type="InterPro" id="IPR004358">
    <property type="entry name" value="Sig_transdc_His_kin-like_C"/>
</dbReference>
<dbReference type="SUPFAM" id="SSF158472">
    <property type="entry name" value="HAMP domain-like"/>
    <property type="match status" value="1"/>
</dbReference>
<dbReference type="SMART" id="SM00388">
    <property type="entry name" value="HisKA"/>
    <property type="match status" value="1"/>
</dbReference>
<evidence type="ECO:0000256" key="13">
    <source>
        <dbReference type="ARBA" id="ARBA00023136"/>
    </source>
</evidence>
<name>A0A9D1HC88_9FIRM</name>
<comment type="catalytic activity">
    <reaction evidence="1">
        <text>ATP + protein L-histidine = ADP + protein N-phospho-L-histidine.</text>
        <dbReference type="EC" id="2.7.13.3"/>
    </reaction>
</comment>
<dbReference type="Gene3D" id="3.30.565.10">
    <property type="entry name" value="Histidine kinase-like ATPase, C-terminal domain"/>
    <property type="match status" value="1"/>
</dbReference>
<dbReference type="SMART" id="SM00304">
    <property type="entry name" value="HAMP"/>
    <property type="match status" value="1"/>
</dbReference>
<dbReference type="CDD" id="cd06225">
    <property type="entry name" value="HAMP"/>
    <property type="match status" value="1"/>
</dbReference>
<evidence type="ECO:0000256" key="12">
    <source>
        <dbReference type="ARBA" id="ARBA00023012"/>
    </source>
</evidence>
<keyword evidence="6" id="KW-0808">Transferase</keyword>
<feature type="domain" description="Histidine kinase" evidence="15">
    <location>
        <begin position="262"/>
        <end position="479"/>
    </location>
</feature>
<reference evidence="17" key="2">
    <citation type="journal article" date="2021" name="PeerJ">
        <title>Extensive microbial diversity within the chicken gut microbiome revealed by metagenomics and culture.</title>
        <authorList>
            <person name="Gilroy R."/>
            <person name="Ravi A."/>
            <person name="Getino M."/>
            <person name="Pursley I."/>
            <person name="Horton D.L."/>
            <person name="Alikhan N.F."/>
            <person name="Baker D."/>
            <person name="Gharbi K."/>
            <person name="Hall N."/>
            <person name="Watson M."/>
            <person name="Adriaenssens E.M."/>
            <person name="Foster-Nyarko E."/>
            <person name="Jarju S."/>
            <person name="Secka A."/>
            <person name="Antonio M."/>
            <person name="Oren A."/>
            <person name="Chaudhuri R.R."/>
            <person name="La Ragione R."/>
            <person name="Hildebrand F."/>
            <person name="Pallen M.J."/>
        </authorList>
    </citation>
    <scope>NUCLEOTIDE SEQUENCE</scope>
    <source>
        <strain evidence="17">CHK176-22527</strain>
    </source>
</reference>
<dbReference type="EMBL" id="DVLX01000021">
    <property type="protein sequence ID" value="HIT98934.1"/>
    <property type="molecule type" value="Genomic_DNA"/>
</dbReference>
<keyword evidence="12" id="KW-0902">Two-component regulatory system</keyword>
<organism evidence="17 18">
    <name type="scientific">Candidatus Allocopromorpha excrementavium</name>
    <dbReference type="NCBI Taxonomy" id="2840741"/>
    <lineage>
        <taxon>Bacteria</taxon>
        <taxon>Bacillati</taxon>
        <taxon>Bacillota</taxon>
        <taxon>Clostridia</taxon>
        <taxon>Eubacteriales</taxon>
        <taxon>Eubacteriaceae</taxon>
        <taxon>Eubacteriaceae incertae sedis</taxon>
        <taxon>Candidatus Allocopromorpha</taxon>
    </lineage>
</organism>
<evidence type="ECO:0000256" key="9">
    <source>
        <dbReference type="ARBA" id="ARBA00022777"/>
    </source>
</evidence>
<dbReference type="SUPFAM" id="SSF55874">
    <property type="entry name" value="ATPase domain of HSP90 chaperone/DNA topoisomerase II/histidine kinase"/>
    <property type="match status" value="1"/>
</dbReference>
<evidence type="ECO:0000256" key="2">
    <source>
        <dbReference type="ARBA" id="ARBA00004651"/>
    </source>
</evidence>
<reference evidence="17" key="1">
    <citation type="submission" date="2020-10" db="EMBL/GenBank/DDBJ databases">
        <authorList>
            <person name="Gilroy R."/>
        </authorList>
    </citation>
    <scope>NUCLEOTIDE SEQUENCE</scope>
    <source>
        <strain evidence="17">CHK176-22527</strain>
    </source>
</reference>
<evidence type="ECO:0000313" key="17">
    <source>
        <dbReference type="EMBL" id="HIT98934.1"/>
    </source>
</evidence>
<dbReference type="PRINTS" id="PR00344">
    <property type="entry name" value="BCTRLSENSOR"/>
</dbReference>
<dbReference type="InterPro" id="IPR003660">
    <property type="entry name" value="HAMP_dom"/>
</dbReference>
<evidence type="ECO:0000256" key="5">
    <source>
        <dbReference type="ARBA" id="ARBA00022553"/>
    </source>
</evidence>
<sequence>MKGSTGMTVKRRLFLSNLLMILVPVIVTVMIGILCVSFLWFSLQRGTGLWFEDSEEFTYASMAVSETIEHYLDKGEDLSAAETVLHNGGMELTVLRDGKTFFQYGELEEGDDKLLEAAKVLQNEATIEQDGRSLYVHEKNSDGHNYVICLFGGNNNGQNYHDFKISVLVSIILIIITILLSIILTNKFLIKFVFKKIEEPIDILRYGVRQIRDGNLEYRIDCERSDEFLPVCEDFNEMAVRLKESVEAVQQQEKNRKELIAGISHDIRSPLTSIQAYIEGLIDDIAKTPEKRKTYLYTIKNKAEDLERILSQLFLFSKMDLGEYPEHPCEIYLDDEIRKIVSDASEEFSEKGMTITEDLEHVEIYADPVQIQRIIINIMENSLKYKDKDEGRIEIKLRYTEDGCLLTIAVDGPGVPEQSIEHLFEVFYRSDSSRHNPERGSGLGLAIVANAVEHMGGKVWAENRNEEGLEIFIKIPTGGNENGKDTDN</sequence>
<dbReference type="PANTHER" id="PTHR45528:SF1">
    <property type="entry name" value="SENSOR HISTIDINE KINASE CPXA"/>
    <property type="match status" value="1"/>
</dbReference>
<evidence type="ECO:0000256" key="8">
    <source>
        <dbReference type="ARBA" id="ARBA00022741"/>
    </source>
</evidence>